<feature type="compositionally biased region" description="Polar residues" evidence="1">
    <location>
        <begin position="2275"/>
        <end position="2294"/>
    </location>
</feature>
<feature type="compositionally biased region" description="Polar residues" evidence="1">
    <location>
        <begin position="2250"/>
        <end position="2267"/>
    </location>
</feature>
<proteinExistence type="predicted"/>
<evidence type="ECO:0000313" key="5">
    <source>
        <dbReference type="Proteomes" id="UP000274504"/>
    </source>
</evidence>
<evidence type="ECO:0000259" key="3">
    <source>
        <dbReference type="Pfam" id="PF14225"/>
    </source>
</evidence>
<protein>
    <submittedName>
        <fullName evidence="6">Protein furry</fullName>
    </submittedName>
</protein>
<evidence type="ECO:0000256" key="1">
    <source>
        <dbReference type="SAM" id="MobiDB-lite"/>
    </source>
</evidence>
<dbReference type="GO" id="GO:0005938">
    <property type="term" value="C:cell cortex"/>
    <property type="evidence" value="ECO:0007669"/>
    <property type="project" value="TreeGrafter"/>
</dbReference>
<dbReference type="OrthoDB" id="6287725at2759"/>
<feature type="domain" description="Cell morphogenesis protein N-terminal" evidence="2">
    <location>
        <begin position="176"/>
        <end position="720"/>
    </location>
</feature>
<reference evidence="6" key="1">
    <citation type="submission" date="2016-04" db="UniProtKB">
        <authorList>
            <consortium name="WormBaseParasite"/>
        </authorList>
    </citation>
    <scope>IDENTIFICATION</scope>
</reference>
<feature type="region of interest" description="Disordered" evidence="1">
    <location>
        <begin position="2323"/>
        <end position="2343"/>
    </location>
</feature>
<feature type="domain" description="Cell morphogenesis protein C-terminal" evidence="3">
    <location>
        <begin position="3491"/>
        <end position="3627"/>
    </location>
</feature>
<dbReference type="InterPro" id="IPR025614">
    <property type="entry name" value="Cell_morpho_N"/>
</dbReference>
<dbReference type="PANTHER" id="PTHR12295:SF30">
    <property type="entry name" value="PROTEIN FURRY"/>
    <property type="match status" value="1"/>
</dbReference>
<feature type="region of interest" description="Disordered" evidence="1">
    <location>
        <begin position="1567"/>
        <end position="1624"/>
    </location>
</feature>
<evidence type="ECO:0000259" key="2">
    <source>
        <dbReference type="Pfam" id="PF14222"/>
    </source>
</evidence>
<reference evidence="4 5" key="2">
    <citation type="submission" date="2018-11" db="EMBL/GenBank/DDBJ databases">
        <authorList>
            <consortium name="Pathogen Informatics"/>
        </authorList>
    </citation>
    <scope>NUCLEOTIDE SEQUENCE [LARGE SCALE GENOMIC DNA]</scope>
</reference>
<dbReference type="InterPro" id="IPR016024">
    <property type="entry name" value="ARM-type_fold"/>
</dbReference>
<feature type="compositionally biased region" description="Low complexity" evidence="1">
    <location>
        <begin position="1567"/>
        <end position="1599"/>
    </location>
</feature>
<feature type="compositionally biased region" description="Polar residues" evidence="1">
    <location>
        <begin position="2035"/>
        <end position="2044"/>
    </location>
</feature>
<feature type="compositionally biased region" description="Basic residues" evidence="1">
    <location>
        <begin position="2511"/>
        <end position="2544"/>
    </location>
</feature>
<dbReference type="SUPFAM" id="SSF48371">
    <property type="entry name" value="ARM repeat"/>
    <property type="match status" value="1"/>
</dbReference>
<feature type="region of interest" description="Disordered" evidence="1">
    <location>
        <begin position="927"/>
        <end position="949"/>
    </location>
</feature>
<evidence type="ECO:0000313" key="4">
    <source>
        <dbReference type="EMBL" id="VDL60957.1"/>
    </source>
</evidence>
<feature type="region of interest" description="Disordered" evidence="1">
    <location>
        <begin position="3998"/>
        <end position="4019"/>
    </location>
</feature>
<dbReference type="STRING" id="6216.A0A158QFC5"/>
<feature type="region of interest" description="Disordered" evidence="1">
    <location>
        <begin position="4050"/>
        <end position="4126"/>
    </location>
</feature>
<dbReference type="PANTHER" id="PTHR12295">
    <property type="entry name" value="FURRY-RELATED"/>
    <property type="match status" value="1"/>
</dbReference>
<dbReference type="Pfam" id="PF14225">
    <property type="entry name" value="MOR2-PAG1_C"/>
    <property type="match status" value="2"/>
</dbReference>
<organism evidence="6">
    <name type="scientific">Hymenolepis diminuta</name>
    <name type="common">Rat tapeworm</name>
    <dbReference type="NCBI Taxonomy" id="6216"/>
    <lineage>
        <taxon>Eukaryota</taxon>
        <taxon>Metazoa</taxon>
        <taxon>Spiralia</taxon>
        <taxon>Lophotrochozoa</taxon>
        <taxon>Platyhelminthes</taxon>
        <taxon>Cestoda</taxon>
        <taxon>Eucestoda</taxon>
        <taxon>Cyclophyllidea</taxon>
        <taxon>Hymenolepididae</taxon>
        <taxon>Hymenolepis</taxon>
    </lineage>
</organism>
<feature type="region of interest" description="Disordered" evidence="1">
    <location>
        <begin position="2240"/>
        <end position="2294"/>
    </location>
</feature>
<feature type="compositionally biased region" description="Polar residues" evidence="1">
    <location>
        <begin position="3780"/>
        <end position="3794"/>
    </location>
</feature>
<feature type="region of interest" description="Disordered" evidence="1">
    <location>
        <begin position="3956"/>
        <end position="3985"/>
    </location>
</feature>
<dbReference type="EMBL" id="UYSG01011115">
    <property type="protein sequence ID" value="VDL60957.1"/>
    <property type="molecule type" value="Genomic_DNA"/>
</dbReference>
<dbReference type="WBParaSite" id="HDID_0000864101-mRNA-1">
    <property type="protein sequence ID" value="HDID_0000864101-mRNA-1"/>
    <property type="gene ID" value="HDID_0000864101"/>
</dbReference>
<feature type="domain" description="Cell morphogenesis protein C-terminal" evidence="3">
    <location>
        <begin position="3245"/>
        <end position="3351"/>
    </location>
</feature>
<dbReference type="InterPro" id="IPR025481">
    <property type="entry name" value="Cell_Morphogen_C"/>
</dbReference>
<accession>A0A158QFC5</accession>
<feature type="compositionally biased region" description="Polar residues" evidence="1">
    <location>
        <begin position="1614"/>
        <end position="1624"/>
    </location>
</feature>
<dbReference type="Pfam" id="PF14222">
    <property type="entry name" value="MOR2-PAG1_N"/>
    <property type="match status" value="1"/>
</dbReference>
<feature type="compositionally biased region" description="Low complexity" evidence="1">
    <location>
        <begin position="3958"/>
        <end position="3969"/>
    </location>
</feature>
<evidence type="ECO:0000313" key="6">
    <source>
        <dbReference type="WBParaSite" id="HDID_0000864101-mRNA-1"/>
    </source>
</evidence>
<dbReference type="Proteomes" id="UP000274504">
    <property type="component" value="Unassembled WGS sequence"/>
</dbReference>
<sequence length="4461" mass="489190">MIGSNPGELVVHSLLKQFASICQSMVENALDEKANNDLLKCLRLSEDTAFQQLLTALYSCAEHALPCLLQTITKWYDTQHSSGSHYPFRRTSSKAGVRSQTLSVATGQAVSNPAFGGRELLIRSMLVESSTTTMGVTQGVTIPSQEINNAVPSSANTGQDPPNTAISSLAQETMAERRDLSIDILYCQALTTVLKQLSYHPGHDDIINKILDHAFRHFEYKENLQSKLNAENINTVADAYAKVVGELSQTRFNLVRQHFSTRLEHLRSKESSPHTMHSIISLLMGMKFFRVKMHPIEEFVSYFTFLHELGQYFLEVKEKEIRHAMTCLFVEILLPVAAVVRHEVNIPALKNFVDLLYPPAFELANKKKHVLALFPMVTCLLCVGTKTFFLNNWPPFMQLCLSQLKSRDFGQVSVESLFRLLWVYVVRIKCEKHADTLNKLLSIVNGLFPKGSKSVLPKNVSTTVHVKIIHFIAQEKLDFAMTEIIFDLLGVNRLQKLVFNPERMNIGLRAFLLIAHGLQQKDGEPPMPQNQSLGVCGVYPTVHLQRGSLPVGSTGGVRRSFHGTTLDDALCERLGIRPYLVPVRKAFEAILRLLEPQIARLMMPPKQGAVIKDGDDFAPGDRKPKIDLLKTCVNCIPRLLPYEMSRTELIELLARVSLNLDEEIRMMAQQTMVNLIIESPAYRQRTIQAFIQFIQKYVPDTFPYQLDSCLKTLHTLLVNWKIALQRDAAVTTSLSEKSALVEAEGFALVMLCQCRPLTRRLAVHILRESRAVLRLIDQAAIQHHHGVGKGPSHEESPQNMATSVSALASVSNVAVIDILDGLAPAILERVLPLLPQNERVSLPINLLTASLWELPHIFYFSLVQHDLSNLQTVDFKSLAERSNPVWLCGLRQPSMWNHKPLLGSNNLSTSVAVSTADQSVGSKVASTTMKRGSVDATSPSRITRKSTPQVSALRPSTFSQCLLTPYLLQPQLERTQLTDVWATALSVALSTSSALSFHPALLYTWNIVFHRMSQVFTLIDPNAQAAENRASSLLRSTSKKAPPTERDVLIPLWHNYVTLACCIAPSSTGVCIVDRKRPTYDAEASASVIRRRNLRHFSNPSTGSVDIILPSHEKVPSSVPTQGESETITQVQNPRQHQHLINSKLFISAKEKARDLVKLIIPLLRCCDHPELRDSVICGLSRIQPAAFRDVLEDLHPILRESIDLKQKNVQRRRRKDTLRSSLIRLLALMAQNAVFQHDEAGITSTQGTLLPTLIDFIEGTRVYFESLNEPSAMIVTMFGSSAGVGSITTVTPSSSNANDVTGGTTINSPTVGQTVNSPAGPSQSAVGTVNSVAVNGSGVAGNGVVSSTSGAQNSTANSVSATTSATAATSTAPAHAPSGVDPVLLTEMRLYFCVFVRDLIRHLPRERRQKLLPPPIRRNLVLLISRWSGFYEHIFNARNVKWAQPPWIDHSSSFLVQNAKQPSLIGSASVGGTVGNLPPPIGMDQVISGDLVLSISGVHLESTPQDPFISASFLDTSIWLELLWYANQSIAALVCCGGIYEHMAIFSNPRIAETIELAANTAASSSHQLSGSSTNLGGSQVPSNLSPNLPNPTTQPNSLSATLPSNEDDVVTAPTTSQAPNTVPLVTTNPAAVRAARGHPIAGYIFHWLKGLLLCRDAKLSISPWLWGLPVVNFGVCSTALKGPHGKTGVRNIRLEDSLRSIVIAAAAGRRLDSLFRQLGEETFYILLDMNPDLPGLLELLIDECYSGSLNVIQAFFVIIAQRFIKNPRMHCDRFTMLTLAMVFCEHSVPVIREHATFLLQTLYYRFFLLPSRELHQRMHPDCQQTVKSINEEPRDSSDQTEFCLSALADELLWREIGHWKPSDVLRQFCAQHPTCTLPMISEICRRLATASKEVRCRLITLLHYWTINIELVDLFSRNYKNEGFMDYFSEYDNNLELTNASLSTKMELSNAVTTINPESESELEIDDRMEPTQNGEGDNGGEVIKGPSGSSESGSSSIGSSSSPASLPKSSESSHTSSVSSDIDSSDCDGPLITTNMVTSASAPKKPLRASRYQDQDNRRRHLQQRLTSEQFFKSDQDGEKRKEAANELWSSVPLTLRRSGWGCQKATEMVLNNFFYLTIRFANEPNESVVLGDLWVLMIRYRPSNLRYILRYLIVAASLAPATLYSHVNRVVSYLSTEDPSGVVEILMTELQTIDGAGLVIEPSPLPPFFHIALLSETNLTEPNGDQICDLDGNAARRMPEKGGNLGQQAGKSTNRPLSTTTATGDDPPVVPTSNTKSDVDTSPTQPTVTIPNTSAISRLTNRFTSSASAMGRRALRTALHPASGGGRQTKNSVNLDQEQLPDLDIDSLDGEGEEESGGLRQAADTMPIPQNYATPSTDALIAARSQTLPYTAASRERYGKQTVVGLDNSAALSNRPSRFRKILSRRRTGGGGRRNPFKSIFGGGGGGSGSIVGVVTNGGIKTSSELEQNVSEETKLYTTSLPPNLAALQPLPLPLHSHSISHLNDYRKKRGGRRRRSSSVSGRSHRHGSRRHRRRRRRRNNTNGGDIMEGAVGQQVKIAFYETSLMLQQPLPMPKDGSVYYAPMRDWFTEPFVTNGSLVYSGMWSPTGARSPLVLLLVGEVLKSHNKNRVAWRKHMPLLVLCVFLGLDHCRPLVREESKQLLVNMLRVICPRIDLLQMLSLQLEIDSQWIARAVAGFSTHVPQLFLTLDDGPSVPKFSLPVPTDTALSEVSSCPTWAAASYSASPNNAQSLFSTTGLLNLVPTSTGGGTGSGFSPMTDGPSSLVVPHPLRPSLQQPIPARPNYIFGSTYSLMSTATLIPSAAISSGEAEPTNRRSIITSDSISPSQIPPHPPSTALHPISQVQASKTPKDDCESRHLHAAAELINQMLVEVNDRSIWTWEDITSSRFQQATLLTLRSRKTSILLLRSARFLDKFVKCVAGAFAEAEVGGKCTEAIECLQCHHGPPHHHCELESEENCQQQAACTVTRFAQAAFNMGITCPNRHYASRSLQIYRALGAQVDEKALSEVLVRLMESVSDTNDEVQGYMVELLLTLEAAVEHIQLRGTILSGGGNRSCTLARSSALESPIVISKPPQTPPVHERKHSRRGSSSSLSSLLILPNGSGGTVIGNVGVCGVGPQASLPPIKRPLMPPHAEAVGEENEASASTAAISTVIGLMKTTASKDTMPPLPPNLFKTAKHKFFIILSYFVSLRSDSNNAVEDTSMIGTCRLTAEEQADLVSGIFWIGVCLLDSDYEYEYLAGIRILSRLLPCVCSPSQPSIPKGLPDLHEHIMKLHHRLKWTTGSSEESDFPGLLALLLKGCFSSTLIDASCRLLVSLIPFVKSPVVDPFAEARQNRRGPGISGTVARSFGTSASSGSNYPGPLPSLIITLLPLLLTAWDEDPESTLSSTTPEITDACEMCAESTPGIPLPTPALSLNSPPPPLGSWVHRFVVQSESSVPSPSSGYLSLVTLTIISGAAAKKSPQVKPCNPLCIQAAENLAELAVQCDAYRFNNLAVVLRLYASGGFSKDVNQWAKCVTRYLMDGCANLGPKLLSYLTAFLTLGPPCAQLPLLHFAYWFFQAVELNQSDMNTRIRSFITSTSERFVNTPLWPEVTLLYQVIVARSATLTAAPSNPAGVFSLPGLDPSGSGRVLDSLAAAAAAAVPLPEAEPQRIALAGRVLDFDTSILASTPLIAGGKGQASSNLSSNNPAAASSGVGVVGCQYRSPTRMAHLVEGCNVPGGGFAYAPFFFRLGAWKTPWNRQVIFSQSTETLDRQLSMHSSSETTSINDASNPDDGNFDDTSSAERAAVFHDLDTYLDAQLMNINFLDLPDQNWEDQSRCPRWGVRGHSITSHTEFHDEVDDTNQQPQQQQQAKHFQNPVDDFAAATTSGNVLATIPFQHGGDDDLMADEDLVVNNFDEDGLDPTATTNGADFLSYSEPRHIPLRRQSQLSIQLSTASSVNSASFAAPPPPQSRSWRSRDDSSLKWLPDNTTIIPPIESSRYSRKRTLSMQPPIVCSRRRRQDLAALGGSLDSLPSQHQASMFKRNISGPQQQQPVVRGSTQKVTTQRSSSTVSSVSSASFKSKEMLHQQQQQPPAKPPRRKHRPSRQSLELTTLDEPPAVPLRLSSSSNAILKTPEASKSPFNEPPLMPTPAETAWIACQCQLKMLQQTSSSSVGVNKDEMTSGQRDRLRLLLASLRSVFAGMLRRTTEGAVEMANSAFSRCPPSSDLDPEIRISHLVKIAEIIHDFLPSLFFDLHPNSVRVGFIHCLDDQTMNHCLQLGSMYEEWDESIRRLSVTCAPVDAPDWKQHERICRDLQTVLQRLVNFFSWSADILYKVKNSLLLKGITDFSHNLIEPLFNQMRPYLLSSPSKSHSEVLSGIDSWKVHCGRLLISKTPDDGFALLFARGRVPGVNVFEVLASNQSMSSLVFPTDNLPELNSQDVLPPLELIYKLQKLLEC</sequence>
<feature type="compositionally biased region" description="Low complexity" evidence="1">
    <location>
        <begin position="1988"/>
        <end position="2025"/>
    </location>
</feature>
<dbReference type="GO" id="GO:0030427">
    <property type="term" value="C:site of polarized growth"/>
    <property type="evidence" value="ECO:0007669"/>
    <property type="project" value="TreeGrafter"/>
</dbReference>
<dbReference type="InterPro" id="IPR039867">
    <property type="entry name" value="Furry/Tao3/Mor2"/>
</dbReference>
<feature type="region of interest" description="Disordered" evidence="1">
    <location>
        <begin position="3778"/>
        <end position="3804"/>
    </location>
</feature>
<feature type="region of interest" description="Disordered" evidence="1">
    <location>
        <begin position="1953"/>
        <end position="2082"/>
    </location>
</feature>
<feature type="region of interest" description="Disordered" evidence="1">
    <location>
        <begin position="2843"/>
        <end position="2867"/>
    </location>
</feature>
<feature type="compositionally biased region" description="Polar residues" evidence="1">
    <location>
        <begin position="2332"/>
        <end position="2341"/>
    </location>
</feature>
<feature type="compositionally biased region" description="Low complexity" evidence="1">
    <location>
        <begin position="4063"/>
        <end position="4084"/>
    </location>
</feature>
<dbReference type="GO" id="GO:0031175">
    <property type="term" value="P:neuron projection development"/>
    <property type="evidence" value="ECO:0007669"/>
    <property type="project" value="TreeGrafter"/>
</dbReference>
<feature type="region of interest" description="Disordered" evidence="1">
    <location>
        <begin position="3090"/>
        <end position="3116"/>
    </location>
</feature>
<name>A0A158QFC5_HYMDI</name>
<dbReference type="GO" id="GO:0000902">
    <property type="term" value="P:cell morphogenesis"/>
    <property type="evidence" value="ECO:0007669"/>
    <property type="project" value="InterPro"/>
</dbReference>
<gene>
    <name evidence="4" type="ORF">HDID_LOCUS8639</name>
</gene>
<feature type="region of interest" description="Disordered" evidence="1">
    <location>
        <begin position="2508"/>
        <end position="2552"/>
    </location>
</feature>